<feature type="transmembrane region" description="Helical" evidence="9">
    <location>
        <begin position="343"/>
        <end position="365"/>
    </location>
</feature>
<evidence type="ECO:0000256" key="7">
    <source>
        <dbReference type="ARBA" id="ARBA00022989"/>
    </source>
</evidence>
<dbReference type="PROSITE" id="PS00217">
    <property type="entry name" value="SUGAR_TRANSPORT_2"/>
    <property type="match status" value="1"/>
</dbReference>
<keyword evidence="5 9" id="KW-0812">Transmembrane</keyword>
<dbReference type="EMBL" id="JAAVLN010000003">
    <property type="protein sequence ID" value="NKC04925.1"/>
    <property type="molecule type" value="Genomic_DNA"/>
</dbReference>
<dbReference type="InterPro" id="IPR051084">
    <property type="entry name" value="H+-coupled_symporters"/>
</dbReference>
<evidence type="ECO:0000256" key="5">
    <source>
        <dbReference type="ARBA" id="ARBA00022692"/>
    </source>
</evidence>
<feature type="transmembrane region" description="Helical" evidence="9">
    <location>
        <begin position="39"/>
        <end position="57"/>
    </location>
</feature>
<evidence type="ECO:0000256" key="6">
    <source>
        <dbReference type="ARBA" id="ARBA00022847"/>
    </source>
</evidence>
<dbReference type="PANTHER" id="PTHR43528">
    <property type="entry name" value="ALPHA-KETOGLUTARATE PERMEASE"/>
    <property type="match status" value="1"/>
</dbReference>
<evidence type="ECO:0000313" key="11">
    <source>
        <dbReference type="EMBL" id="NKC04925.1"/>
    </source>
</evidence>
<feature type="transmembrane region" description="Helical" evidence="9">
    <location>
        <begin position="174"/>
        <end position="193"/>
    </location>
</feature>
<keyword evidence="7 9" id="KW-1133">Transmembrane helix</keyword>
<dbReference type="SUPFAM" id="SSF103473">
    <property type="entry name" value="MFS general substrate transporter"/>
    <property type="match status" value="1"/>
</dbReference>
<evidence type="ECO:0000256" key="8">
    <source>
        <dbReference type="ARBA" id="ARBA00023136"/>
    </source>
</evidence>
<dbReference type="InterPro" id="IPR005829">
    <property type="entry name" value="Sugar_transporter_CS"/>
</dbReference>
<comment type="caution">
    <text evidence="11">The sequence shown here is derived from an EMBL/GenBank/DDBJ whole genome shotgun (WGS) entry which is preliminary data.</text>
</comment>
<feature type="transmembrane region" description="Helical" evidence="9">
    <location>
        <begin position="123"/>
        <end position="154"/>
    </location>
</feature>
<feature type="transmembrane region" description="Helical" evidence="9">
    <location>
        <begin position="252"/>
        <end position="273"/>
    </location>
</feature>
<dbReference type="PROSITE" id="PS50850">
    <property type="entry name" value="MFS"/>
    <property type="match status" value="1"/>
</dbReference>
<dbReference type="Proteomes" id="UP000704467">
    <property type="component" value="Unassembled WGS sequence"/>
</dbReference>
<feature type="domain" description="Major facilitator superfamily (MFS) profile" evidence="10">
    <location>
        <begin position="27"/>
        <end position="394"/>
    </location>
</feature>
<dbReference type="Gene3D" id="1.20.1250.20">
    <property type="entry name" value="MFS general substrate transporter like domains"/>
    <property type="match status" value="2"/>
</dbReference>
<keyword evidence="6" id="KW-0769">Symport</keyword>
<evidence type="ECO:0000256" key="9">
    <source>
        <dbReference type="SAM" id="Phobius"/>
    </source>
</evidence>
<comment type="subcellular location">
    <subcellularLocation>
        <location evidence="1">Cell membrane</location>
        <topology evidence="1">Multi-pass membrane protein</topology>
    </subcellularLocation>
</comment>
<dbReference type="InterPro" id="IPR020846">
    <property type="entry name" value="MFS_dom"/>
</dbReference>
<dbReference type="PANTHER" id="PTHR43528:SF1">
    <property type="entry name" value="ALPHA-KETOGLUTARATE PERMEASE"/>
    <property type="match status" value="1"/>
</dbReference>
<proteinExistence type="inferred from homology"/>
<evidence type="ECO:0000259" key="10">
    <source>
        <dbReference type="PROSITE" id="PS50850"/>
    </source>
</evidence>
<keyword evidence="8 9" id="KW-0472">Membrane</keyword>
<comment type="similarity">
    <text evidence="2">Belongs to the major facilitator superfamily. Metabolite:H+ Symporter (MHS) family (TC 2.A.1.6) family.</text>
</comment>
<feature type="transmembrane region" description="Helical" evidence="9">
    <location>
        <begin position="199"/>
        <end position="219"/>
    </location>
</feature>
<reference evidence="11 12" key="1">
    <citation type="submission" date="2020-03" db="EMBL/GenBank/DDBJ databases">
        <title>Whole genome sequencing of clinical and environmental type strains of Ochrobactrum.</title>
        <authorList>
            <person name="Dharne M."/>
        </authorList>
    </citation>
    <scope>NUCLEOTIDE SEQUENCE [LARGE SCALE GENOMIC DNA]</scope>
    <source>
        <strain evidence="11 12">CIP 109452</strain>
    </source>
</reference>
<sequence>MTIIRDHDVGHAAAVTASATPSKRTNAVIGTTIGNVLEWVDFASYAFFATIIASHFFPAGDDFLALMSTFAVFGVGFVARPLGALFFGRFGDKRGRKLALLISMPLMGIGTLFVGATPSYDSIGILAPIMLILGRVMQGFAAGGEVGNAIAFLLEWAPAKRRALYSGLQQCTSLLGTLIGSGTAALLTTIMTTEDLHSWGWRIPFLVGGLLVAPLGLYLRRHIDESPTFERAPDPSFVTDTRSQWMQGAKSLALSAGWVVSFYIYLIYLMTFVTKYSGISSQTALWANTAGLASMMISIPIFGLISDKVGRKPPLFVGLLLSLVLAYPVFSLLLGGISIAQLFAIFIGMGALTGILQVSCQLPCLKCSRPNCVRLACRSASVLQQQSLAALRLS</sequence>
<protein>
    <submittedName>
        <fullName evidence="11">MHS family MFS transporter</fullName>
    </submittedName>
</protein>
<organism evidence="11 12">
    <name type="scientific">Brucella haematophila</name>
    <dbReference type="NCBI Taxonomy" id="419474"/>
    <lineage>
        <taxon>Bacteria</taxon>
        <taxon>Pseudomonadati</taxon>
        <taxon>Pseudomonadota</taxon>
        <taxon>Alphaproteobacteria</taxon>
        <taxon>Hyphomicrobiales</taxon>
        <taxon>Brucellaceae</taxon>
        <taxon>Brucella/Ochrobactrum group</taxon>
        <taxon>Brucella</taxon>
    </lineage>
</organism>
<evidence type="ECO:0000256" key="1">
    <source>
        <dbReference type="ARBA" id="ARBA00004651"/>
    </source>
</evidence>
<keyword evidence="4" id="KW-1003">Cell membrane</keyword>
<keyword evidence="12" id="KW-1185">Reference proteome</keyword>
<gene>
    <name evidence="11" type="ORF">HED55_22425</name>
</gene>
<evidence type="ECO:0000256" key="3">
    <source>
        <dbReference type="ARBA" id="ARBA00022448"/>
    </source>
</evidence>
<dbReference type="InterPro" id="IPR011701">
    <property type="entry name" value="MFS"/>
</dbReference>
<feature type="transmembrane region" description="Helical" evidence="9">
    <location>
        <begin position="98"/>
        <end position="117"/>
    </location>
</feature>
<accession>A0ABX1DVY9</accession>
<keyword evidence="3" id="KW-0813">Transport</keyword>
<feature type="transmembrane region" description="Helical" evidence="9">
    <location>
        <begin position="317"/>
        <end position="337"/>
    </location>
</feature>
<name>A0ABX1DVY9_9HYPH</name>
<feature type="transmembrane region" description="Helical" evidence="9">
    <location>
        <begin position="285"/>
        <end position="305"/>
    </location>
</feature>
<dbReference type="Pfam" id="PF07690">
    <property type="entry name" value="MFS_1"/>
    <property type="match status" value="1"/>
</dbReference>
<feature type="transmembrane region" description="Helical" evidence="9">
    <location>
        <begin position="63"/>
        <end position="86"/>
    </location>
</feature>
<evidence type="ECO:0000313" key="12">
    <source>
        <dbReference type="Proteomes" id="UP000704467"/>
    </source>
</evidence>
<dbReference type="InterPro" id="IPR036259">
    <property type="entry name" value="MFS_trans_sf"/>
</dbReference>
<evidence type="ECO:0000256" key="2">
    <source>
        <dbReference type="ARBA" id="ARBA00008240"/>
    </source>
</evidence>
<evidence type="ECO:0000256" key="4">
    <source>
        <dbReference type="ARBA" id="ARBA00022475"/>
    </source>
</evidence>